<name>A0A9P8TCX6_9ASCO</name>
<keyword evidence="3" id="KW-1185">Reference proteome</keyword>
<sequence length="330" mass="37535">MDRTAHPEPPRLLRSQDPSSLPEYLRELKNSKLVTLSYIPASKKKARKHIESGVPHDIPISILSKSPSLLIPISTKRRTRAHKPEKAAVRPRRPSSASFTNLTQKLDFSSLFPDLVPELTSIAQIGPDWAFHSTRIAVIEALVAQKLQHVVDHIKLDVLAPHKVQMLVVLHAHDLQLLPIAAVHRIVHLLVVDHLHEFRLHFLIVQNGYVVLLKLRKLHGHLLNVHQRVRHAVNKQNPGQLDVCVISFDKSMSLEKKGGYVISFQNKTDFRRILRPKSRYISAGWKFTIELMSQLDSFFGVVAGEISTSLLIFIFRGWLTDIEARICEHP</sequence>
<protein>
    <submittedName>
        <fullName evidence="2">Uncharacterized protein</fullName>
    </submittedName>
</protein>
<dbReference type="AlphaFoldDB" id="A0A9P8TCX6"/>
<dbReference type="Proteomes" id="UP000788993">
    <property type="component" value="Unassembled WGS sequence"/>
</dbReference>
<evidence type="ECO:0000256" key="1">
    <source>
        <dbReference type="SAM" id="MobiDB-lite"/>
    </source>
</evidence>
<comment type="caution">
    <text evidence="2">The sequence shown here is derived from an EMBL/GenBank/DDBJ whole genome shotgun (WGS) entry which is preliminary data.</text>
</comment>
<evidence type="ECO:0000313" key="2">
    <source>
        <dbReference type="EMBL" id="KAH3673925.1"/>
    </source>
</evidence>
<accession>A0A9P8TCX6</accession>
<reference evidence="2" key="1">
    <citation type="journal article" date="2021" name="Open Biol.">
        <title>Shared evolutionary footprints suggest mitochondrial oxidative damage underlies multiple complex I losses in fungi.</title>
        <authorList>
            <person name="Schikora-Tamarit M.A."/>
            <person name="Marcet-Houben M."/>
            <person name="Nosek J."/>
            <person name="Gabaldon T."/>
        </authorList>
    </citation>
    <scope>NUCLEOTIDE SEQUENCE</scope>
    <source>
        <strain evidence="2">NCAIM Y.01608</strain>
    </source>
</reference>
<feature type="region of interest" description="Disordered" evidence="1">
    <location>
        <begin position="1"/>
        <end position="20"/>
    </location>
</feature>
<organism evidence="2 3">
    <name type="scientific">Ogataea polymorpha</name>
    <dbReference type="NCBI Taxonomy" id="460523"/>
    <lineage>
        <taxon>Eukaryota</taxon>
        <taxon>Fungi</taxon>
        <taxon>Dikarya</taxon>
        <taxon>Ascomycota</taxon>
        <taxon>Saccharomycotina</taxon>
        <taxon>Pichiomycetes</taxon>
        <taxon>Pichiales</taxon>
        <taxon>Pichiaceae</taxon>
        <taxon>Ogataea</taxon>
    </lineage>
</organism>
<dbReference type="EMBL" id="JAEUBD010000526">
    <property type="protein sequence ID" value="KAH3673925.1"/>
    <property type="molecule type" value="Genomic_DNA"/>
</dbReference>
<feature type="region of interest" description="Disordered" evidence="1">
    <location>
        <begin position="76"/>
        <end position="95"/>
    </location>
</feature>
<gene>
    <name evidence="2" type="ORF">OGATHE_001905</name>
</gene>
<feature type="compositionally biased region" description="Basic and acidic residues" evidence="1">
    <location>
        <begin position="1"/>
        <end position="11"/>
    </location>
</feature>
<proteinExistence type="predicted"/>
<evidence type="ECO:0000313" key="3">
    <source>
        <dbReference type="Proteomes" id="UP000788993"/>
    </source>
</evidence>
<reference evidence="2" key="2">
    <citation type="submission" date="2021-01" db="EMBL/GenBank/DDBJ databases">
        <authorList>
            <person name="Schikora-Tamarit M.A."/>
        </authorList>
    </citation>
    <scope>NUCLEOTIDE SEQUENCE</scope>
    <source>
        <strain evidence="2">NCAIM Y.01608</strain>
    </source>
</reference>